<evidence type="ECO:0000256" key="4">
    <source>
        <dbReference type="ARBA" id="ARBA00022898"/>
    </source>
</evidence>
<accession>A0A919V9L9</accession>
<evidence type="ECO:0000313" key="8">
    <source>
        <dbReference type="EMBL" id="GII95446.1"/>
    </source>
</evidence>
<dbReference type="EMBL" id="BOOW01000036">
    <property type="protein sequence ID" value="GII95446.1"/>
    <property type="molecule type" value="Genomic_DNA"/>
</dbReference>
<dbReference type="Proteomes" id="UP000606172">
    <property type="component" value="Unassembled WGS sequence"/>
</dbReference>
<keyword evidence="3" id="KW-0210">Decarboxylase</keyword>
<dbReference type="InterPro" id="IPR015421">
    <property type="entry name" value="PyrdxlP-dep_Trfase_major"/>
</dbReference>
<reference evidence="8" key="1">
    <citation type="submission" date="2021-01" db="EMBL/GenBank/DDBJ databases">
        <title>Whole genome shotgun sequence of Sinosporangium siamense NBRC 109515.</title>
        <authorList>
            <person name="Komaki H."/>
            <person name="Tamura T."/>
        </authorList>
    </citation>
    <scope>NUCLEOTIDE SEQUENCE</scope>
    <source>
        <strain evidence="8">NBRC 109515</strain>
    </source>
</reference>
<keyword evidence="4 6" id="KW-0663">Pyridoxal phosphate</keyword>
<evidence type="ECO:0000256" key="7">
    <source>
        <dbReference type="RuleBase" id="RU000382"/>
    </source>
</evidence>
<dbReference type="GO" id="GO:0019752">
    <property type="term" value="P:carboxylic acid metabolic process"/>
    <property type="evidence" value="ECO:0007669"/>
    <property type="project" value="InterPro"/>
</dbReference>
<dbReference type="GO" id="GO:0006520">
    <property type="term" value="P:amino acid metabolic process"/>
    <property type="evidence" value="ECO:0007669"/>
    <property type="project" value="InterPro"/>
</dbReference>
<dbReference type="Gene3D" id="3.90.1150.10">
    <property type="entry name" value="Aspartate Aminotransferase, domain 1"/>
    <property type="match status" value="1"/>
</dbReference>
<dbReference type="AlphaFoldDB" id="A0A919V9L9"/>
<evidence type="ECO:0000256" key="5">
    <source>
        <dbReference type="ARBA" id="ARBA00023239"/>
    </source>
</evidence>
<keyword evidence="5 7" id="KW-0456">Lyase</keyword>
<dbReference type="Pfam" id="PF00282">
    <property type="entry name" value="Pyridoxal_deC"/>
    <property type="match status" value="1"/>
</dbReference>
<dbReference type="RefSeq" id="WP_204030513.1">
    <property type="nucleotide sequence ID" value="NZ_BOOW01000036.1"/>
</dbReference>
<proteinExistence type="inferred from homology"/>
<evidence type="ECO:0000256" key="3">
    <source>
        <dbReference type="ARBA" id="ARBA00022793"/>
    </source>
</evidence>
<dbReference type="InterPro" id="IPR002129">
    <property type="entry name" value="PyrdxlP-dep_de-COase"/>
</dbReference>
<dbReference type="InterPro" id="IPR015422">
    <property type="entry name" value="PyrdxlP-dep_Trfase_small"/>
</dbReference>
<gene>
    <name evidence="8" type="ORF">Ssi02_56770</name>
</gene>
<dbReference type="GO" id="GO:0004058">
    <property type="term" value="F:aromatic-L-amino-acid decarboxylase activity"/>
    <property type="evidence" value="ECO:0007669"/>
    <property type="project" value="UniProtKB-ARBA"/>
</dbReference>
<dbReference type="PANTHER" id="PTHR11999:SF70">
    <property type="entry name" value="MIP05841P"/>
    <property type="match status" value="1"/>
</dbReference>
<dbReference type="SUPFAM" id="SSF53383">
    <property type="entry name" value="PLP-dependent transferases"/>
    <property type="match status" value="1"/>
</dbReference>
<protein>
    <recommendedName>
        <fullName evidence="10">Aromatic-L-amino-acid decarboxylase</fullName>
    </recommendedName>
</protein>
<comment type="cofactor">
    <cofactor evidence="1 6 7">
        <name>pyridoxal 5'-phosphate</name>
        <dbReference type="ChEBI" id="CHEBI:597326"/>
    </cofactor>
</comment>
<evidence type="ECO:0000313" key="9">
    <source>
        <dbReference type="Proteomes" id="UP000606172"/>
    </source>
</evidence>
<evidence type="ECO:0000256" key="2">
    <source>
        <dbReference type="ARBA" id="ARBA00009533"/>
    </source>
</evidence>
<sequence length="443" mass="46917">MAVDLAADLVAHMPHSPAAEFDTADRLVKEIARPPGEEPGSLPALLGAFREAVGHGVDTAGPGYLAYISAGGLASSAIADMLSQVANRYTGVAQLAPSLVAMEQGVLTWLCDLFGLPPGSGGLMTTGGSLATLSAVVAARHHKLGFDFTGARLYVTEQTHYCVAKAAAVAGLPPESVRTVPTTPALAMDAGAAASMIAEDRAAGLRPFLLVGTAGTTNTGTIDPLADLAVLARAEDLWFHVDAAYGGGFQLTGYGRARFAGVESADSIALDPHKSLFLPYGTGVLLVREPALLGAAHAGDGVYLQDLDAVYGLPDYAHLGPELTRDSRGMRLWLPLHLHGVKAFRNALDEKLDLAAQVYRTLADDPRFEVPWAPDLTVVAFRLKDGGTAANQELLQRVNARKRVFLSSTMIDGRFFLRVCVLSHRTHVDRIDELLHIIRTCVD</sequence>
<dbReference type="InterPro" id="IPR010977">
    <property type="entry name" value="Aromatic_deC"/>
</dbReference>
<evidence type="ECO:0008006" key="10">
    <source>
        <dbReference type="Google" id="ProtNLM"/>
    </source>
</evidence>
<dbReference type="Gene3D" id="3.40.640.10">
    <property type="entry name" value="Type I PLP-dependent aspartate aminotransferase-like (Major domain)"/>
    <property type="match status" value="1"/>
</dbReference>
<keyword evidence="9" id="KW-1185">Reference proteome</keyword>
<dbReference type="GO" id="GO:0005737">
    <property type="term" value="C:cytoplasm"/>
    <property type="evidence" value="ECO:0007669"/>
    <property type="project" value="TreeGrafter"/>
</dbReference>
<comment type="similarity">
    <text evidence="2 7">Belongs to the group II decarboxylase family.</text>
</comment>
<dbReference type="InterPro" id="IPR015424">
    <property type="entry name" value="PyrdxlP-dep_Trfase"/>
</dbReference>
<feature type="modified residue" description="N6-(pyridoxal phosphate)lysine" evidence="6">
    <location>
        <position position="274"/>
    </location>
</feature>
<comment type="caution">
    <text evidence="8">The sequence shown here is derived from an EMBL/GenBank/DDBJ whole genome shotgun (WGS) entry which is preliminary data.</text>
</comment>
<name>A0A919V9L9_9ACTN</name>
<dbReference type="PANTHER" id="PTHR11999">
    <property type="entry name" value="GROUP II PYRIDOXAL-5-PHOSPHATE DECARBOXYLASE"/>
    <property type="match status" value="1"/>
</dbReference>
<organism evidence="8 9">
    <name type="scientific">Sinosporangium siamense</name>
    <dbReference type="NCBI Taxonomy" id="1367973"/>
    <lineage>
        <taxon>Bacteria</taxon>
        <taxon>Bacillati</taxon>
        <taxon>Actinomycetota</taxon>
        <taxon>Actinomycetes</taxon>
        <taxon>Streptosporangiales</taxon>
        <taxon>Streptosporangiaceae</taxon>
        <taxon>Sinosporangium</taxon>
    </lineage>
</organism>
<evidence type="ECO:0000256" key="6">
    <source>
        <dbReference type="PIRSR" id="PIRSR602129-50"/>
    </source>
</evidence>
<dbReference type="PRINTS" id="PR00800">
    <property type="entry name" value="YHDCRBOXLASE"/>
</dbReference>
<evidence type="ECO:0000256" key="1">
    <source>
        <dbReference type="ARBA" id="ARBA00001933"/>
    </source>
</evidence>
<dbReference type="GO" id="GO:0030170">
    <property type="term" value="F:pyridoxal phosphate binding"/>
    <property type="evidence" value="ECO:0007669"/>
    <property type="project" value="InterPro"/>
</dbReference>